<evidence type="ECO:0000313" key="1">
    <source>
        <dbReference type="EMBL" id="RVQ66891.1"/>
    </source>
</evidence>
<accession>A0A437GXJ3</accession>
<proteinExistence type="predicted"/>
<dbReference type="OrthoDB" id="8081825at2"/>
<gene>
    <name evidence="1" type="ORF">EKN06_07980</name>
</gene>
<protein>
    <submittedName>
        <fullName evidence="1">Uncharacterized protein</fullName>
    </submittedName>
</protein>
<organism evidence="1 2">
    <name type="scientific">Croceicoccus ponticola</name>
    <dbReference type="NCBI Taxonomy" id="2217664"/>
    <lineage>
        <taxon>Bacteria</taxon>
        <taxon>Pseudomonadati</taxon>
        <taxon>Pseudomonadota</taxon>
        <taxon>Alphaproteobacteria</taxon>
        <taxon>Sphingomonadales</taxon>
        <taxon>Erythrobacteraceae</taxon>
        <taxon>Croceicoccus</taxon>
    </lineage>
</organism>
<dbReference type="EMBL" id="RXOL01000003">
    <property type="protein sequence ID" value="RVQ66891.1"/>
    <property type="molecule type" value="Genomic_DNA"/>
</dbReference>
<sequence length="108" mass="12355">MSELPTTGRYAGKPFLRLLDSYVLDATGHLDQAADISLRIREPEFREKFGLQGSWRSIVEQRMSFPTGMPGAIREVWDKGKVKFLATHGTEPDPREFARMFVDSKFPH</sequence>
<comment type="caution">
    <text evidence="1">The sequence shown here is derived from an EMBL/GenBank/DDBJ whole genome shotgun (WGS) entry which is preliminary data.</text>
</comment>
<name>A0A437GXJ3_9SPHN</name>
<evidence type="ECO:0000313" key="2">
    <source>
        <dbReference type="Proteomes" id="UP000283003"/>
    </source>
</evidence>
<dbReference type="RefSeq" id="WP_127612404.1">
    <property type="nucleotide sequence ID" value="NZ_RXOL01000003.1"/>
</dbReference>
<dbReference type="Proteomes" id="UP000283003">
    <property type="component" value="Unassembled WGS sequence"/>
</dbReference>
<reference evidence="1 2" key="1">
    <citation type="submission" date="2018-12" db="EMBL/GenBank/DDBJ databases">
        <title>Croceicoccus ponticola sp. nov., a lipolytic bacterium isolated from seawater.</title>
        <authorList>
            <person name="Yoon J.-H."/>
        </authorList>
    </citation>
    <scope>NUCLEOTIDE SEQUENCE [LARGE SCALE GENOMIC DNA]</scope>
    <source>
        <strain evidence="1 2">GM-16</strain>
    </source>
</reference>
<dbReference type="AlphaFoldDB" id="A0A437GXJ3"/>
<keyword evidence="2" id="KW-1185">Reference proteome</keyword>